<reference evidence="1 2" key="1">
    <citation type="submission" date="2015-09" db="EMBL/GenBank/DDBJ databases">
        <authorList>
            <consortium name="Swine Surveillance"/>
        </authorList>
    </citation>
    <scope>NUCLEOTIDE SEQUENCE [LARGE SCALE GENOMIC DNA]</scope>
    <source>
        <strain evidence="1 2">CECT 7688</strain>
    </source>
</reference>
<name>A0A0N7LSI3_9RHOB</name>
<gene>
    <name evidence="1" type="ORF">SHM7688_03159</name>
</gene>
<sequence length="93" mass="10160">MKHGSSAKFRAINLPVFTSHTLPNLMHIPHSVTEFCITQSHQNAILWSMSGALSVARTDGLATPPISPLMTRSLRVDRVTLDDLMYGSINQAG</sequence>
<dbReference type="EMBL" id="CYPW01000027">
    <property type="protein sequence ID" value="CUH53700.1"/>
    <property type="molecule type" value="Genomic_DNA"/>
</dbReference>
<dbReference type="Proteomes" id="UP000054823">
    <property type="component" value="Unassembled WGS sequence"/>
</dbReference>
<protein>
    <submittedName>
        <fullName evidence="1">Beta-ketoadipyl CoA thiolase</fullName>
    </submittedName>
</protein>
<dbReference type="AlphaFoldDB" id="A0A0N7LSI3"/>
<dbReference type="RefSeq" id="WP_158500706.1">
    <property type="nucleotide sequence ID" value="NZ_CYPW01000027.1"/>
</dbReference>
<keyword evidence="2" id="KW-1185">Reference proteome</keyword>
<proteinExistence type="predicted"/>
<organism evidence="1 2">
    <name type="scientific">Shimia marina</name>
    <dbReference type="NCBI Taxonomy" id="321267"/>
    <lineage>
        <taxon>Bacteria</taxon>
        <taxon>Pseudomonadati</taxon>
        <taxon>Pseudomonadota</taxon>
        <taxon>Alphaproteobacteria</taxon>
        <taxon>Rhodobacterales</taxon>
        <taxon>Roseobacteraceae</taxon>
    </lineage>
</organism>
<accession>A0A0N7LSI3</accession>
<evidence type="ECO:0000313" key="1">
    <source>
        <dbReference type="EMBL" id="CUH53700.1"/>
    </source>
</evidence>
<evidence type="ECO:0000313" key="2">
    <source>
        <dbReference type="Proteomes" id="UP000054823"/>
    </source>
</evidence>